<dbReference type="InterPro" id="IPR011047">
    <property type="entry name" value="Quinoprotein_ADH-like_sf"/>
</dbReference>
<evidence type="ECO:0000313" key="2">
    <source>
        <dbReference type="EMBL" id="AYU76291.1"/>
    </source>
</evidence>
<feature type="compositionally biased region" description="Basic and acidic residues" evidence="1">
    <location>
        <begin position="435"/>
        <end position="453"/>
    </location>
</feature>
<accession>A0A3S5H617</accession>
<evidence type="ECO:0000313" key="3">
    <source>
        <dbReference type="Proteomes" id="UP000274082"/>
    </source>
</evidence>
<dbReference type="VEuPathDB" id="TriTrypDB:LdBPK_071250.1"/>
<evidence type="ECO:0008006" key="4">
    <source>
        <dbReference type="Google" id="ProtNLM"/>
    </source>
</evidence>
<organism evidence="2 3">
    <name type="scientific">Leishmania donovani</name>
    <dbReference type="NCBI Taxonomy" id="5661"/>
    <lineage>
        <taxon>Eukaryota</taxon>
        <taxon>Discoba</taxon>
        <taxon>Euglenozoa</taxon>
        <taxon>Kinetoplastea</taxon>
        <taxon>Metakinetoplastina</taxon>
        <taxon>Trypanosomatida</taxon>
        <taxon>Trypanosomatidae</taxon>
        <taxon>Leishmaniinae</taxon>
        <taxon>Leishmania</taxon>
    </lineage>
</organism>
<reference evidence="2 3" key="1">
    <citation type="journal article" date="2018" name="Sci. Rep.">
        <title>A complete Leishmania donovani reference genome identifies novel genetic variations associated with virulence.</title>
        <authorList>
            <person name="Lypaczewski P."/>
            <person name="Hoshizaki J."/>
            <person name="Zhang W.-W."/>
            <person name="McCall L.-I."/>
            <person name="Torcivia-Rodriguez J."/>
            <person name="Simonyan V."/>
            <person name="Kaur A."/>
            <person name="Dewar K."/>
            <person name="Matlashewski G."/>
        </authorList>
    </citation>
    <scope>NUCLEOTIDE SEQUENCE [LARGE SCALE GENOMIC DNA]</scope>
    <source>
        <strain evidence="2 3">LdCL</strain>
    </source>
</reference>
<dbReference type="AlphaFoldDB" id="A0A3S5H617"/>
<dbReference type="InterPro" id="IPR015943">
    <property type="entry name" value="WD40/YVTN_repeat-like_dom_sf"/>
</dbReference>
<name>A0A3S5H617_LEIDO</name>
<sequence>MDVLHTASVDGRICCAANEEVWVAKQSGGIAVFSARSGDHMTDIALKADDGSTAAQVTHMMAVFGEVWVSTKEGRVHFYELATHTPVDSMLIPGAEKKVQVVNLSFNGHVAVIATASGSVYVHHPLNHQRLGTLSTSTSPCTAAIQFYSFVVGGDASGALYLWDPVTGECVIYHGGSKSEVVALLHEPTTGTIWVSRANEHVDIYAVKDGALQLQRRVSGIGRVTGMVAVSGTVVATTCTKRLVQIEATTAKITVSVAGAHDKFIHGCCKAMHQEVAQVWSVGNDGTLRVWHVAGLQVPVVPLPKLPPGAQAALTSAVEDTLNPQQSELRAEAQAELHSRMSMEDKLMKAREEAQELRLRIFKEEERRLMVDAALTAERKHRKELEERNAKLAKEVTDIASNVAVAERERNGLRAEVTQLKMDLSNARTETSVKQTEKSSIERQLSEERTKKDTLEQRLRDVEGMLSSLQAEHRRMCEALGSATAHQQTSKVPTDALMSRGAALSAELEHARKMNALMGSAIASMEYTIRRREEEDRDLVALLNAFRGRVADRVTDPNLSALLLATIVRNAPRFDLQCDEFTKAELMERNGPFLQFIQSLRATDPEAYRKLMQYLQNPSIAQGLPADTQALLDRFVALASKEGEVSGEDIANFKKTIPCLTDSVAVQGAGQIGSGSSTAPADFPALLGADASGSGKPGGDVVAPGRLLGNNTGGGLTIQEEVVNNALMRELHGQRVIDENYIREQQTMFEFILKTRRLLVESLAILHKRTVSARQVVDALCVNTSAHSTSSPATTPSRRSLQTLHSIFSGVVRELEELTTEVIQRYLSGAEKQRLGVAQ</sequence>
<dbReference type="EMBL" id="CP029506">
    <property type="protein sequence ID" value="AYU76291.1"/>
    <property type="molecule type" value="Genomic_DNA"/>
</dbReference>
<keyword evidence="3" id="KW-1185">Reference proteome</keyword>
<dbReference type="OrthoDB" id="278097at2759"/>
<dbReference type="Proteomes" id="UP000274082">
    <property type="component" value="Chromosome 7"/>
</dbReference>
<protein>
    <recommendedName>
        <fullName evidence="4">Guanine nucleotide-binding protein subunit beta-like protein</fullName>
    </recommendedName>
</protein>
<dbReference type="VEuPathDB" id="TriTrypDB:LdCL_070017400"/>
<evidence type="ECO:0000256" key="1">
    <source>
        <dbReference type="SAM" id="MobiDB-lite"/>
    </source>
</evidence>
<dbReference type="Gene3D" id="2.130.10.10">
    <property type="entry name" value="YVTN repeat-like/Quinoprotein amine dehydrogenase"/>
    <property type="match status" value="1"/>
</dbReference>
<feature type="region of interest" description="Disordered" evidence="1">
    <location>
        <begin position="426"/>
        <end position="453"/>
    </location>
</feature>
<dbReference type="SUPFAM" id="SSF50998">
    <property type="entry name" value="Quinoprotein alcohol dehydrogenase-like"/>
    <property type="match status" value="1"/>
</dbReference>
<dbReference type="VEuPathDB" id="TriTrypDB:LDHU3_07.1470"/>
<gene>
    <name evidence="2" type="ORF">LdCL_070017400</name>
</gene>
<proteinExistence type="predicted"/>